<feature type="domain" description="Fibronectin type-III" evidence="2">
    <location>
        <begin position="2513"/>
        <end position="2613"/>
    </location>
</feature>
<organism evidence="3 4">
    <name type="scientific">Batillaria attramentaria</name>
    <dbReference type="NCBI Taxonomy" id="370345"/>
    <lineage>
        <taxon>Eukaryota</taxon>
        <taxon>Metazoa</taxon>
        <taxon>Spiralia</taxon>
        <taxon>Lophotrochozoa</taxon>
        <taxon>Mollusca</taxon>
        <taxon>Gastropoda</taxon>
        <taxon>Caenogastropoda</taxon>
        <taxon>Sorbeoconcha</taxon>
        <taxon>Cerithioidea</taxon>
        <taxon>Batillariidae</taxon>
        <taxon>Batillaria</taxon>
    </lineage>
</organism>
<feature type="compositionally biased region" description="Basic and acidic residues" evidence="1">
    <location>
        <begin position="1109"/>
        <end position="1125"/>
    </location>
</feature>
<dbReference type="Proteomes" id="UP001519460">
    <property type="component" value="Unassembled WGS sequence"/>
</dbReference>
<evidence type="ECO:0000259" key="2">
    <source>
        <dbReference type="PROSITE" id="PS50853"/>
    </source>
</evidence>
<sequence length="3229" mass="354034">PEERQKSCMFSGKFDEERSTCKTTWWTRIQAEELVGEGSTCRIRNGHGTDFVKCVSGSWTRSRETTTLGRHQETASQGGLTLWNIRMRGIWAGIGLMVTNANSTSTSQCSVIPYRRFPTVNGAAPVATISPVTSVLIHVTKDIAWSGQALCIVSSLGRAWFGVLKAQHATADLDLDLGQPLPKYVSDSKVGIVGARISMVKVPALGRAMQVHKEDLNGSPYCQKNVSSVSPTIGGEFHDCQGTVPIPKTRLADGERPTHCSQSHHCVTQPLQLSTRLTRSPEVNIHVDGWKDPTYHGIASQIAMYKLELHEVDVHSTQLSVKESALKNFTTEWPETGGPYDVHFQLPELDAVRLYAIILEVHDNAGNVGYARRLVLYDNSSTVEVATPLKVTSANPRTSYKWQTNVSSKDICLSWNGTFYNSALIQNNFLKPVASDTARGITGTYDQTTGPLPVSGTDNSNGIVKFELAYKVGQGSATGFTSLADTHSQTRCYGTTLTDGQTYTSFIRATDIMGNSRTESVIVSIDHTGPDVSMEGLRGTFGRDGLYVHNNTDLSTMVLVVHASDPHSGVKTLTWIIGTKDGSDDVGRGAAAVQRLNDTDCSGDEHCYCPSVGVCERNRYLVEFTNLVQSNSNQGLHHREYYFVINVTNHAELRTTKHLDILVDESPPIPGVVFEGLEDTDQAEMDFTSSDVIHVRWHGFADHESGILFYRVAIADRCMSEDEMNEAHNATDVESGTTVTLRFPKEGHYVSSVVAYNGGMQPSAVVCSDGITFDRTAPSLLNISITHARRAQAIGCTHQNQPWLINSNLTRSKLSPTKECSQLCSTASRVDHLPLAENVSLDDELSTDLCLRLPPTGTKDFILLPSDYLLLSWIAQDDESEMEEYYVGMGRDRTTSSAPDLLPFTPTHGHHSYHARHSGLGHGAVFFIFLKALSKAGLQVNLTLGPVIIDVTPPEVIQPLTSVVKDGFVLATWTNSTFRDPEQPSGVEFEFAFRLGFRENFVTPFLTLPEAVFHHCQTDSVTGCARYPVSALQSHDTEEGRLFFFQLHVTNAAGHVTSVNSSSVRLPAHAPPNHAVVMDVVKRPGDISPTRSTSSALGIRESATPLPVDKTDDTPSPLRKETETEYEYSKDIDTIVQRDTVCIAWSGFYHSDEITVEVGVGTTSEQDDIVSFFTITDNSNPVCVNASYIPFYTRVFSLVRATDTGGTTVVSSDGFRVIPNHDTENRLMVFNGKGCSVKDRLGSLNVMTGRNTTDLNLTPSAPVEHGDLLFVTFTPFVENVTFENAVLIKTTLEGYQIIAKSTDVRARIPPGATTDETADIFSCLKDAVLLPNSEDHVTVTWEVSGPWTGKMKSFKVSLTDETCLERAPKKEKYRQLQCLLAEKSVRYPETKLNFYGVAVFPGHAYTSSVSACFDDACLLAGTPESVFYEDNERSLAFDKAVIHSQSSEQVEAEFKLSILPPFNASSKLRDAGCVFQWALSKDRSGSTPVSEWRIVQAGNCSILQARDTFQVSKGSMYACVQPLYPWRAENPECRILERHASSHQSDIFNIIELSYSTIQENNLDGHLSSQHLGSNLQYLYDLDIDFAESDIMLAAVLTNSADKNVQWFLMTKCHVPADGNCASDPACVTTQTSDDGKVVFPRDQSKFKDGHVYYACAIVSSTTDEGVLRRSSEVKVEVCGNGVVVDDTPPAGGSVTIYNSDTGYLADNGHMLVIWRGFSDVETKLSTLLDKVTLNYSVALGSYPGAEDLARLVSVGQRTTWTFDHLDIVSGSKCVATVKAIIIDNTPPKVGHVWAGAITQEKFLPREDLPVHWDGVEDVESGVISLDVAIFSEGGQYMVMPFERCQDDSVLLSGTSELVDGHTYVALLKVTNGAGLVTLAQSEAFVVDGSPPDLGAVFNGDSSTTDHTIYSSELGVYRVSWSGFSDSHSGLDNYRVGLGSQPRESDIEPFIYVGLQTSFVWKRDFEQGKKYYVTVEACNKAGVCGVASSSSMIFDNSPPTAGHVTVGFDGHHSRFLGHNSSLPVQWIGFSDPQTDIQDFSWCVGRAPEKCDVIPFTQTMLSRATLSTGVTLPTATPLYVTVRAKNPLGMTAVGTSDSFKVDVTPPEMVTAPCFVNPHDGKPMDRNYDRSVMRLQWKFRDPDSSVVSNTVNIRSQLTGRLVADPITVTDGSGITVLLDEDHLLTDGDNYWATVTACNGAGLCSTKSSHMLLIDSTPPTVGSFESPLKWFKTRAISNTRTHINISWQGFTDAESDIDKYYLSMGKVMNGEELSNGVLKYPHANHTRTQRATLQTDQELRSGETIYMNLWAENILGLRSPISRMEFAVLFNDTSGKAGSLISVRYACKALYCTGECTCAAAGTNCQGNRTSCQDLQQNDPTLHGFEVVPHIGLRNGPQPYTTSRKCLEGQWRLTNPQLLSNVSRFQVSFGLANTTFDEGLVFSTKSKAVWHDVGRNMNAVLCLPRKQVLDLGFKYVMNVRAWISSERHTTFISDPITVDHTPPQVTRGGSVLESTVNCSVEVDYITTETHFTACWNGVFREQESDISRYDVWVGSTPEADDILQPNDAGLNTTFSVPTVGLQQGVRYYVTVRAVNSAGLMTTAVSDGVTVDATQPAPGVVFASRFYTDRHVQESATTLHASWYGFEDRHSGLTSYKVGLYDAEDPTSAVVPLTDAGISNKFTFDGLSLLHEHRYVAMVKARDAAGLESETVRSPPILVDTTPPEGVTCQRYQFYERRPLLYTKTPSFLHDTYIAEFHVERSARDELTKVVVSAAGLETGAEGYVAFQNLKMPLSFKYTTASNATAEHILIRPVRSGDNEMLTVVVEAETGANVSADLFKCSEATSSGDDFVTIRQMSEFQVSVCALIHDKESSIRTILAGVGSTPGGLQVQPFTRVGQSAHALLNVRLQHAMPLYATVLAENHAGQWSRFISQPITIDRTPPEITNFTVAVRYVDEGLTNRTEVWADAEWTAVDEESGVSTCLCHLEGQNAYDETTKETRFVTPGKCQWHLQHPQHRARISVTLSCVNEVVILPVSVDAIASPFEVSDPTVRSPNSSLEFCWLGVDDPTISQYQYRFLHESSPLGEWSPLDSYKASAVLEKGLHPLPAGNVTLQVRAVNARQMTSDVASSTVRLDNEKPALTGTEASSTLKNGELQLDWQGVFKVSRDVTFAVYAGTAEGYGDLVNHVITKETSFKGQLSVATLSSVFLTIQAVYANGQSEVYQREILLQSD</sequence>
<proteinExistence type="predicted"/>
<dbReference type="PANTHER" id="PTHR16897">
    <property type="entry name" value="OS10G0105400 PROTEIN"/>
    <property type="match status" value="1"/>
</dbReference>
<accession>A0ABD0J4R8</accession>
<dbReference type="SUPFAM" id="SSF49265">
    <property type="entry name" value="Fibronectin type III"/>
    <property type="match status" value="2"/>
</dbReference>
<evidence type="ECO:0000313" key="4">
    <source>
        <dbReference type="Proteomes" id="UP001519460"/>
    </source>
</evidence>
<protein>
    <recommendedName>
        <fullName evidence="2">Fibronectin type-III domain-containing protein</fullName>
    </recommendedName>
</protein>
<evidence type="ECO:0000256" key="1">
    <source>
        <dbReference type="SAM" id="MobiDB-lite"/>
    </source>
</evidence>
<dbReference type="EMBL" id="JACVVK020000645">
    <property type="protein sequence ID" value="KAK7460765.1"/>
    <property type="molecule type" value="Genomic_DNA"/>
</dbReference>
<evidence type="ECO:0000313" key="3">
    <source>
        <dbReference type="EMBL" id="KAK7460765.1"/>
    </source>
</evidence>
<feature type="domain" description="Fibronectin type-III" evidence="2">
    <location>
        <begin position="1903"/>
        <end position="2000"/>
    </location>
</feature>
<reference evidence="3 4" key="1">
    <citation type="journal article" date="2023" name="Sci. Data">
        <title>Genome assembly of the Korean intertidal mud-creeper Batillaria attramentaria.</title>
        <authorList>
            <person name="Patra A.K."/>
            <person name="Ho P.T."/>
            <person name="Jun S."/>
            <person name="Lee S.J."/>
            <person name="Kim Y."/>
            <person name="Won Y.J."/>
        </authorList>
    </citation>
    <scope>NUCLEOTIDE SEQUENCE [LARGE SCALE GENOMIC DNA]</scope>
    <source>
        <strain evidence="3">Wonlab-2016</strain>
    </source>
</reference>
<keyword evidence="4" id="KW-1185">Reference proteome</keyword>
<dbReference type="InterPro" id="IPR003961">
    <property type="entry name" value="FN3_dom"/>
</dbReference>
<feature type="non-terminal residue" evidence="3">
    <location>
        <position position="1"/>
    </location>
</feature>
<comment type="caution">
    <text evidence="3">The sequence shown here is derived from an EMBL/GenBank/DDBJ whole genome shotgun (WGS) entry which is preliminary data.</text>
</comment>
<dbReference type="PROSITE" id="PS50853">
    <property type="entry name" value="FN3"/>
    <property type="match status" value="2"/>
</dbReference>
<feature type="region of interest" description="Disordered" evidence="1">
    <location>
        <begin position="1088"/>
        <end position="1125"/>
    </location>
</feature>
<gene>
    <name evidence="3" type="ORF">BaRGS_00038812</name>
</gene>
<dbReference type="CDD" id="cd00063">
    <property type="entry name" value="FN3"/>
    <property type="match status" value="1"/>
</dbReference>
<name>A0ABD0J4R8_9CAEN</name>
<dbReference type="PANTHER" id="PTHR16897:SF2">
    <property type="entry name" value="OS03G0226600 PROTEIN"/>
    <property type="match status" value="1"/>
</dbReference>
<dbReference type="InterPro" id="IPR013783">
    <property type="entry name" value="Ig-like_fold"/>
</dbReference>
<dbReference type="InterPro" id="IPR036116">
    <property type="entry name" value="FN3_sf"/>
</dbReference>
<dbReference type="Gene3D" id="2.60.40.10">
    <property type="entry name" value="Immunoglobulins"/>
    <property type="match status" value="1"/>
</dbReference>